<evidence type="ECO:0000313" key="9">
    <source>
        <dbReference type="Proteomes" id="UP000796761"/>
    </source>
</evidence>
<reference evidence="8" key="1">
    <citation type="submission" date="2019-04" db="EMBL/GenBank/DDBJ databases">
        <title>Genome assembly of Zosterops borbonicus 15179.</title>
        <authorList>
            <person name="Leroy T."/>
            <person name="Anselmetti Y."/>
            <person name="Tilak M.-K."/>
            <person name="Nabholz B."/>
        </authorList>
    </citation>
    <scope>NUCLEOTIDE SEQUENCE</scope>
    <source>
        <strain evidence="8">HGM_15179</strain>
        <tissue evidence="8">Muscle</tissue>
    </source>
</reference>
<protein>
    <recommendedName>
        <fullName evidence="7">Pentraxin (PTX) domain-containing protein</fullName>
    </recommendedName>
</protein>
<dbReference type="InterPro" id="IPR013320">
    <property type="entry name" value="ConA-like_dom_sf"/>
</dbReference>
<dbReference type="InterPro" id="IPR001759">
    <property type="entry name" value="PTX_dom"/>
</dbReference>
<dbReference type="OrthoDB" id="8871962at2759"/>
<dbReference type="Pfam" id="PF00354">
    <property type="entry name" value="Pentaxin"/>
    <property type="match status" value="1"/>
</dbReference>
<evidence type="ECO:0000256" key="3">
    <source>
        <dbReference type="ARBA" id="ARBA00022837"/>
    </source>
</evidence>
<dbReference type="GO" id="GO:0046872">
    <property type="term" value="F:metal ion binding"/>
    <property type="evidence" value="ECO:0007669"/>
    <property type="project" value="UniProtKB-KW"/>
</dbReference>
<dbReference type="Gene3D" id="2.60.120.200">
    <property type="match status" value="1"/>
</dbReference>
<evidence type="ECO:0000259" key="7">
    <source>
        <dbReference type="PROSITE" id="PS51828"/>
    </source>
</evidence>
<name>A0A8K1FXW9_9PASS</name>
<organism evidence="8 9">
    <name type="scientific">Zosterops borbonicus</name>
    <dbReference type="NCBI Taxonomy" id="364589"/>
    <lineage>
        <taxon>Eukaryota</taxon>
        <taxon>Metazoa</taxon>
        <taxon>Chordata</taxon>
        <taxon>Craniata</taxon>
        <taxon>Vertebrata</taxon>
        <taxon>Euteleostomi</taxon>
        <taxon>Archelosauria</taxon>
        <taxon>Archosauria</taxon>
        <taxon>Dinosauria</taxon>
        <taxon>Saurischia</taxon>
        <taxon>Theropoda</taxon>
        <taxon>Coelurosauria</taxon>
        <taxon>Aves</taxon>
        <taxon>Neognathae</taxon>
        <taxon>Neoaves</taxon>
        <taxon>Telluraves</taxon>
        <taxon>Australaves</taxon>
        <taxon>Passeriformes</taxon>
        <taxon>Sylvioidea</taxon>
        <taxon>Zosteropidae</taxon>
        <taxon>Zosterops</taxon>
    </lineage>
</organism>
<keyword evidence="9" id="KW-1185">Reference proteome</keyword>
<feature type="non-terminal residue" evidence="8">
    <location>
        <position position="1"/>
    </location>
</feature>
<keyword evidence="3" id="KW-0106">Calcium</keyword>
<dbReference type="PROSITE" id="PS51828">
    <property type="entry name" value="PTX_2"/>
    <property type="match status" value="1"/>
</dbReference>
<comment type="caution">
    <text evidence="8">The sequence shown here is derived from an EMBL/GenBank/DDBJ whole genome shotgun (WGS) entry which is preliminary data.</text>
</comment>
<dbReference type="EMBL" id="SWJQ01004230">
    <property type="protein sequence ID" value="TRZ05451.1"/>
    <property type="molecule type" value="Genomic_DNA"/>
</dbReference>
<sequence>DALGGGFDAGQAFVGDLGELHLWSRALAPPEVAALARCEPRASPAHGDLLAWPRAGLELHGGVTARPFRPCT</sequence>
<comment type="caution">
    <text evidence="6">Lacks conserved residue(s) required for the propagation of feature annotation.</text>
</comment>
<keyword evidence="4" id="KW-1015">Disulfide bond</keyword>
<keyword evidence="5" id="KW-0325">Glycoprotein</keyword>
<evidence type="ECO:0000256" key="2">
    <source>
        <dbReference type="ARBA" id="ARBA00022723"/>
    </source>
</evidence>
<comment type="cofactor">
    <cofactor evidence="1">
        <name>Ca(2+)</name>
        <dbReference type="ChEBI" id="CHEBI:29108"/>
    </cofactor>
</comment>
<feature type="domain" description="Pentraxin (PTX)" evidence="7">
    <location>
        <begin position="1"/>
        <end position="71"/>
    </location>
</feature>
<accession>A0A8K1FXW9</accession>
<dbReference type="SUPFAM" id="SSF49899">
    <property type="entry name" value="Concanavalin A-like lectins/glucanases"/>
    <property type="match status" value="1"/>
</dbReference>
<keyword evidence="2" id="KW-0479">Metal-binding</keyword>
<dbReference type="AlphaFoldDB" id="A0A8K1FXW9"/>
<evidence type="ECO:0000256" key="4">
    <source>
        <dbReference type="ARBA" id="ARBA00023157"/>
    </source>
</evidence>
<proteinExistence type="predicted"/>
<dbReference type="PRINTS" id="PR00895">
    <property type="entry name" value="PENTAXIN"/>
</dbReference>
<dbReference type="InterPro" id="IPR051360">
    <property type="entry name" value="Neuronal_Pentraxin_Related"/>
</dbReference>
<evidence type="ECO:0000256" key="5">
    <source>
        <dbReference type="ARBA" id="ARBA00023180"/>
    </source>
</evidence>
<evidence type="ECO:0000256" key="6">
    <source>
        <dbReference type="PROSITE-ProRule" id="PRU01172"/>
    </source>
</evidence>
<dbReference type="PANTHER" id="PTHR19277">
    <property type="entry name" value="PENTRAXIN"/>
    <property type="match status" value="1"/>
</dbReference>
<dbReference type="Proteomes" id="UP000796761">
    <property type="component" value="Unassembled WGS sequence"/>
</dbReference>
<evidence type="ECO:0000256" key="1">
    <source>
        <dbReference type="ARBA" id="ARBA00001913"/>
    </source>
</evidence>
<dbReference type="PANTHER" id="PTHR19277:SF125">
    <property type="entry name" value="B6"/>
    <property type="match status" value="1"/>
</dbReference>
<evidence type="ECO:0000313" key="8">
    <source>
        <dbReference type="EMBL" id="TRZ05451.1"/>
    </source>
</evidence>
<gene>
    <name evidence="8" type="ORF">HGM15179_021656</name>
</gene>